<organism evidence="2 3">
    <name type="scientific">Streptomyces xiamenensis</name>
    <dbReference type="NCBI Taxonomy" id="408015"/>
    <lineage>
        <taxon>Bacteria</taxon>
        <taxon>Bacillati</taxon>
        <taxon>Actinomycetota</taxon>
        <taxon>Actinomycetes</taxon>
        <taxon>Kitasatosporales</taxon>
        <taxon>Streptomycetaceae</taxon>
        <taxon>Streptomyces</taxon>
    </lineage>
</organism>
<sequence>MRRPVTGEVRVHYHQIYVVSDPHGGAIPDLAEAFAGQNGGLCGAAAPGALWLSTGLHTGNVGFAVEVHDAEPALDPVWEDVVEVSFHPLSERALLMQWAGEATWDLGLARTGYRVRYCARGMDEGRRLDSRVSGEPQADSYLLQFWPAPPRADRVVRQTSREAAHSHRYARGLPAAPTPEERAETARLARQAEQRAAEERRLHRERWEWGGRLPSERLRGVGGNVRGLLTFDSELVHVMDAAGPDVQRAVASLAARWACEAAGLAGVSWVARALSALTEGRPVPPPFDDPARMWETLHSDPQVPSRSVRRAVPPERPPYRPLTSLVESGQRSAAAEPWEQGGRRSGLGHALGAFTSRVAAGDEPIPTRVMGLGAVVLHAAGAQHRPERISQPHFALPAVLAAAGPDPLEAALDAVWHAVGTYGEHYPELLEEVRAACGGQVRE</sequence>
<dbReference type="EMBL" id="CP009922">
    <property type="protein sequence ID" value="AKG46635.1"/>
    <property type="molecule type" value="Genomic_DNA"/>
</dbReference>
<dbReference type="KEGG" id="sxi:SXIM_52510"/>
<feature type="region of interest" description="Disordered" evidence="1">
    <location>
        <begin position="293"/>
        <end position="344"/>
    </location>
</feature>
<protein>
    <submittedName>
        <fullName evidence="2">Uncharacterized protein</fullName>
    </submittedName>
</protein>
<dbReference type="AlphaFoldDB" id="A0A0F7G0U6"/>
<proteinExistence type="predicted"/>
<dbReference type="HOGENOM" id="CLU_037742_0_0_11"/>
<gene>
    <name evidence="2" type="ORF">SXIM_52510</name>
</gene>
<dbReference type="STRING" id="408015.SXIM_52510"/>
<keyword evidence="3" id="KW-1185">Reference proteome</keyword>
<name>A0A0F7G0U6_9ACTN</name>
<reference evidence="2" key="1">
    <citation type="submission" date="2019-08" db="EMBL/GenBank/DDBJ databases">
        <title>Complete genome sequence of a mangrove-derived Streptomyces xiamenensis.</title>
        <authorList>
            <person name="Xu J."/>
        </authorList>
    </citation>
    <scope>NUCLEOTIDE SEQUENCE</scope>
    <source>
        <strain evidence="2">318</strain>
    </source>
</reference>
<dbReference type="Proteomes" id="UP000034034">
    <property type="component" value="Chromosome"/>
</dbReference>
<dbReference type="RefSeq" id="WP_046725249.1">
    <property type="nucleotide sequence ID" value="NZ_CP009922.3"/>
</dbReference>
<dbReference type="PATRIC" id="fig|408015.6.peg.5316"/>
<evidence type="ECO:0000256" key="1">
    <source>
        <dbReference type="SAM" id="MobiDB-lite"/>
    </source>
</evidence>
<evidence type="ECO:0000313" key="3">
    <source>
        <dbReference type="Proteomes" id="UP000034034"/>
    </source>
</evidence>
<accession>A0A0F7G0U6</accession>
<evidence type="ECO:0000313" key="2">
    <source>
        <dbReference type="EMBL" id="AKG46635.1"/>
    </source>
</evidence>